<evidence type="ECO:0000256" key="8">
    <source>
        <dbReference type="RuleBase" id="RU363032"/>
    </source>
</evidence>
<feature type="transmembrane region" description="Helical" evidence="8">
    <location>
        <begin position="136"/>
        <end position="156"/>
    </location>
</feature>
<comment type="caution">
    <text evidence="10">The sequence shown here is derived from an EMBL/GenBank/DDBJ whole genome shotgun (WGS) entry which is preliminary data.</text>
</comment>
<evidence type="ECO:0000313" key="11">
    <source>
        <dbReference type="Proteomes" id="UP000782705"/>
    </source>
</evidence>
<proteinExistence type="inferred from homology"/>
<accession>A0ABQ6Z2V7</accession>
<dbReference type="InterPro" id="IPR035906">
    <property type="entry name" value="MetI-like_sf"/>
</dbReference>
<feature type="transmembrane region" description="Helical" evidence="8">
    <location>
        <begin position="56"/>
        <end position="82"/>
    </location>
</feature>
<protein>
    <submittedName>
        <fullName evidence="10">ABC transporter permease</fullName>
    </submittedName>
</protein>
<name>A0ABQ6Z2V7_9ENTE</name>
<evidence type="ECO:0000256" key="7">
    <source>
        <dbReference type="ARBA" id="ARBA00023136"/>
    </source>
</evidence>
<dbReference type="SUPFAM" id="SSF161098">
    <property type="entry name" value="MetI-like"/>
    <property type="match status" value="1"/>
</dbReference>
<keyword evidence="4" id="KW-1003">Cell membrane</keyword>
<dbReference type="RefSeq" id="WP_161900870.1">
    <property type="nucleotide sequence ID" value="NZ_MAEL01000003.1"/>
</dbReference>
<feature type="transmembrane region" description="Helical" evidence="8">
    <location>
        <begin position="240"/>
        <end position="259"/>
    </location>
</feature>
<dbReference type="PANTHER" id="PTHR42929:SF1">
    <property type="entry name" value="INNER MEMBRANE ABC TRANSPORTER PERMEASE PROTEIN YDCU-RELATED"/>
    <property type="match status" value="1"/>
</dbReference>
<dbReference type="PROSITE" id="PS50928">
    <property type="entry name" value="ABC_TM1"/>
    <property type="match status" value="1"/>
</dbReference>
<keyword evidence="3 8" id="KW-0813">Transport</keyword>
<evidence type="ECO:0000259" key="9">
    <source>
        <dbReference type="PROSITE" id="PS50928"/>
    </source>
</evidence>
<evidence type="ECO:0000256" key="1">
    <source>
        <dbReference type="ARBA" id="ARBA00004651"/>
    </source>
</evidence>
<reference evidence="10 11" key="1">
    <citation type="submission" date="2016-06" db="EMBL/GenBank/DDBJ databases">
        <title>Four novel species of enterococci isolated from chicken manure.</title>
        <authorList>
            <person name="Van Tyne D."/>
        </authorList>
    </citation>
    <scope>NUCLEOTIDE SEQUENCE [LARGE SCALE GENOMIC DNA]</scope>
    <source>
        <strain evidence="10 11">CU12B</strain>
    </source>
</reference>
<dbReference type="CDD" id="cd06261">
    <property type="entry name" value="TM_PBP2"/>
    <property type="match status" value="1"/>
</dbReference>
<sequence>MKKHLGLLPLLLLLTAFLVVPLCFMLIGSFQSDTTGVWTITNYTEFFQNSYYYQAFFNSLLISLVSCVLGLFGAVVLCLCLLQLSDKAQEKITFLSNLAANFAGIPLAFSFIILLGNAGVLKLLLGSLAGFNLYSWWGLGLTYVYFQIPLGVLFLYPSMKELKKEWQEAAATLGTSSFYYWRKVAFPFLRPTLLTTFIILFANGMGTYETAYALTGSNVNLLTVRIASLVSGDVFAKPNMGSALAVIFGCMMILLMTFITRKEKQ</sequence>
<keyword evidence="6 8" id="KW-1133">Transmembrane helix</keyword>
<comment type="similarity">
    <text evidence="2">Belongs to the binding-protein-dependent transport system permease family. CysTW subfamily.</text>
</comment>
<dbReference type="Proteomes" id="UP000782705">
    <property type="component" value="Unassembled WGS sequence"/>
</dbReference>
<evidence type="ECO:0000313" key="10">
    <source>
        <dbReference type="EMBL" id="KAF1306094.1"/>
    </source>
</evidence>
<feature type="domain" description="ABC transmembrane type-1" evidence="9">
    <location>
        <begin position="56"/>
        <end position="259"/>
    </location>
</feature>
<keyword evidence="7 8" id="KW-0472">Membrane</keyword>
<dbReference type="Gene3D" id="1.10.3720.10">
    <property type="entry name" value="MetI-like"/>
    <property type="match status" value="1"/>
</dbReference>
<dbReference type="InterPro" id="IPR000515">
    <property type="entry name" value="MetI-like"/>
</dbReference>
<keyword evidence="5 8" id="KW-0812">Transmembrane</keyword>
<dbReference type="PANTHER" id="PTHR42929">
    <property type="entry name" value="INNER MEMBRANE ABC TRANSPORTER PERMEASE PROTEIN YDCU-RELATED-RELATED"/>
    <property type="match status" value="1"/>
</dbReference>
<dbReference type="EMBL" id="MAEL01000003">
    <property type="protein sequence ID" value="KAF1306094.1"/>
    <property type="molecule type" value="Genomic_DNA"/>
</dbReference>
<evidence type="ECO:0000256" key="5">
    <source>
        <dbReference type="ARBA" id="ARBA00022692"/>
    </source>
</evidence>
<evidence type="ECO:0000256" key="3">
    <source>
        <dbReference type="ARBA" id="ARBA00022448"/>
    </source>
</evidence>
<comment type="subcellular location">
    <subcellularLocation>
        <location evidence="1 8">Cell membrane</location>
        <topology evidence="1 8">Multi-pass membrane protein</topology>
    </subcellularLocation>
</comment>
<evidence type="ECO:0000256" key="2">
    <source>
        <dbReference type="ARBA" id="ARBA00007069"/>
    </source>
</evidence>
<dbReference type="Pfam" id="PF00528">
    <property type="entry name" value="BPD_transp_1"/>
    <property type="match status" value="1"/>
</dbReference>
<evidence type="ECO:0000256" key="4">
    <source>
        <dbReference type="ARBA" id="ARBA00022475"/>
    </source>
</evidence>
<feature type="transmembrane region" description="Helical" evidence="8">
    <location>
        <begin position="188"/>
        <end position="208"/>
    </location>
</feature>
<keyword evidence="11" id="KW-1185">Reference proteome</keyword>
<gene>
    <name evidence="10" type="ORF">BAU17_03110</name>
</gene>
<organism evidence="10 11">
    <name type="scientific">Candidatus Enterococcus willemsii</name>
    <dbReference type="NCBI Taxonomy" id="1857215"/>
    <lineage>
        <taxon>Bacteria</taxon>
        <taxon>Bacillati</taxon>
        <taxon>Bacillota</taxon>
        <taxon>Bacilli</taxon>
        <taxon>Lactobacillales</taxon>
        <taxon>Enterococcaceae</taxon>
        <taxon>Enterococcus</taxon>
    </lineage>
</organism>
<feature type="transmembrane region" description="Helical" evidence="8">
    <location>
        <begin position="94"/>
        <end position="116"/>
    </location>
</feature>
<evidence type="ECO:0000256" key="6">
    <source>
        <dbReference type="ARBA" id="ARBA00022989"/>
    </source>
</evidence>